<name>A0A8S4N5T3_OWEFU</name>
<organism evidence="1 2">
    <name type="scientific">Owenia fusiformis</name>
    <name type="common">Polychaete worm</name>
    <dbReference type="NCBI Taxonomy" id="6347"/>
    <lineage>
        <taxon>Eukaryota</taxon>
        <taxon>Metazoa</taxon>
        <taxon>Spiralia</taxon>
        <taxon>Lophotrochozoa</taxon>
        <taxon>Annelida</taxon>
        <taxon>Polychaeta</taxon>
        <taxon>Sedentaria</taxon>
        <taxon>Canalipalpata</taxon>
        <taxon>Sabellida</taxon>
        <taxon>Oweniida</taxon>
        <taxon>Oweniidae</taxon>
        <taxon>Owenia</taxon>
    </lineage>
</organism>
<protein>
    <submittedName>
        <fullName evidence="1">Uncharacterized protein</fullName>
    </submittedName>
</protein>
<dbReference type="EMBL" id="CAIIXF020000002">
    <property type="protein sequence ID" value="CAH1776358.1"/>
    <property type="molecule type" value="Genomic_DNA"/>
</dbReference>
<sequence length="240" mass="26744">VHLRNICFLPYHSYLKCIFAHKLSDNHIHLQYRHRRVDREMLLIAALVLAAVSVDGQSVSCTCAIKLATDDYFDEDKGPILHLVSNATHEDCAFDAEICDENCRFDSEDILDEPLSTPLPNDNVPKGQRFCEQIRDNPGVDGVNLPILPPGEFVGAFNRMPECTFDDWVSTGAGKGPGDALLQRCHLYIKILPIALYSLCSFCILGARSMIGCPLGQETPWRRFAVTLMEHGTLNVAKEA</sequence>
<dbReference type="Proteomes" id="UP000749559">
    <property type="component" value="Unassembled WGS sequence"/>
</dbReference>
<keyword evidence="2" id="KW-1185">Reference proteome</keyword>
<proteinExistence type="predicted"/>
<feature type="non-terminal residue" evidence="1">
    <location>
        <position position="240"/>
    </location>
</feature>
<evidence type="ECO:0000313" key="1">
    <source>
        <dbReference type="EMBL" id="CAH1776358.1"/>
    </source>
</evidence>
<accession>A0A8S4N5T3</accession>
<gene>
    <name evidence="1" type="ORF">OFUS_LOCUS3538</name>
</gene>
<reference evidence="1" key="1">
    <citation type="submission" date="2022-03" db="EMBL/GenBank/DDBJ databases">
        <authorList>
            <person name="Martin C."/>
        </authorList>
    </citation>
    <scope>NUCLEOTIDE SEQUENCE</scope>
</reference>
<comment type="caution">
    <text evidence="1">The sequence shown here is derived from an EMBL/GenBank/DDBJ whole genome shotgun (WGS) entry which is preliminary data.</text>
</comment>
<dbReference type="AlphaFoldDB" id="A0A8S4N5T3"/>
<evidence type="ECO:0000313" key="2">
    <source>
        <dbReference type="Proteomes" id="UP000749559"/>
    </source>
</evidence>